<evidence type="ECO:0000256" key="1">
    <source>
        <dbReference type="ARBA" id="ARBA00005417"/>
    </source>
</evidence>
<keyword evidence="3" id="KW-0547">Nucleotide-binding</keyword>
<dbReference type="AlphaFoldDB" id="A0A7R9FUR1"/>
<dbReference type="InterPro" id="IPR050763">
    <property type="entry name" value="ABC_transporter_ATP-binding"/>
</dbReference>
<feature type="domain" description="ABC transporter" evidence="5">
    <location>
        <begin position="12"/>
        <end position="126"/>
    </location>
</feature>
<dbReference type="PANTHER" id="PTHR42711">
    <property type="entry name" value="ABC TRANSPORTER ATP-BINDING PROTEIN"/>
    <property type="match status" value="1"/>
</dbReference>
<dbReference type="OrthoDB" id="6368157at2759"/>
<dbReference type="Pfam" id="PF00005">
    <property type="entry name" value="ABC_tran"/>
    <property type="match status" value="1"/>
</dbReference>
<dbReference type="PANTHER" id="PTHR42711:SF5">
    <property type="entry name" value="ABC TRANSPORTER ATP-BINDING PROTEIN NATA"/>
    <property type="match status" value="1"/>
</dbReference>
<feature type="non-terminal residue" evidence="6">
    <location>
        <position position="1"/>
    </location>
</feature>
<keyword evidence="4" id="KW-0067">ATP-binding</keyword>
<evidence type="ECO:0000313" key="6">
    <source>
        <dbReference type="EMBL" id="CAD7255522.1"/>
    </source>
</evidence>
<reference evidence="6" key="1">
    <citation type="submission" date="2020-11" db="EMBL/GenBank/DDBJ databases">
        <authorList>
            <person name="Tran Van P."/>
        </authorList>
    </citation>
    <scope>NUCLEOTIDE SEQUENCE</scope>
</reference>
<dbReference type="GO" id="GO:0016887">
    <property type="term" value="F:ATP hydrolysis activity"/>
    <property type="evidence" value="ECO:0007669"/>
    <property type="project" value="InterPro"/>
</dbReference>
<evidence type="ECO:0000259" key="5">
    <source>
        <dbReference type="Pfam" id="PF00005"/>
    </source>
</evidence>
<dbReference type="GO" id="GO:0005524">
    <property type="term" value="F:ATP binding"/>
    <property type="evidence" value="ECO:0007669"/>
    <property type="project" value="UniProtKB-KW"/>
</dbReference>
<dbReference type="SUPFAM" id="SSF52540">
    <property type="entry name" value="P-loop containing nucleoside triphosphate hydrolases"/>
    <property type="match status" value="1"/>
</dbReference>
<feature type="non-terminal residue" evidence="6">
    <location>
        <position position="146"/>
    </location>
</feature>
<proteinExistence type="inferred from homology"/>
<keyword evidence="7" id="KW-1185">Reference proteome</keyword>
<comment type="similarity">
    <text evidence="1">Belongs to the ABC transporter superfamily.</text>
</comment>
<dbReference type="Proteomes" id="UP000677054">
    <property type="component" value="Unassembled WGS sequence"/>
</dbReference>
<dbReference type="InterPro" id="IPR003439">
    <property type="entry name" value="ABC_transporter-like_ATP-bd"/>
</dbReference>
<evidence type="ECO:0000256" key="2">
    <source>
        <dbReference type="ARBA" id="ARBA00022448"/>
    </source>
</evidence>
<evidence type="ECO:0000313" key="7">
    <source>
        <dbReference type="Proteomes" id="UP000677054"/>
    </source>
</evidence>
<evidence type="ECO:0000256" key="3">
    <source>
        <dbReference type="ARBA" id="ARBA00022741"/>
    </source>
</evidence>
<dbReference type="Gene3D" id="3.40.50.300">
    <property type="entry name" value="P-loop containing nucleotide triphosphate hydrolases"/>
    <property type="match status" value="2"/>
</dbReference>
<dbReference type="EMBL" id="CAJPEV010031504">
    <property type="protein sequence ID" value="CAG0909226.1"/>
    <property type="molecule type" value="Genomic_DNA"/>
</dbReference>
<gene>
    <name evidence="6" type="ORF">DSTB1V02_LOCUS15267</name>
</gene>
<evidence type="ECO:0000256" key="4">
    <source>
        <dbReference type="ARBA" id="ARBA00022840"/>
    </source>
</evidence>
<dbReference type="InterPro" id="IPR027417">
    <property type="entry name" value="P-loop_NTPase"/>
</dbReference>
<name>A0A7R9FUR1_9CRUS</name>
<protein>
    <recommendedName>
        <fullName evidence="5">ABC transporter domain-containing protein</fullName>
    </recommendedName>
</protein>
<accession>A0A7R9FUR1</accession>
<dbReference type="CDD" id="cd03230">
    <property type="entry name" value="ABC_DR_subfamily_A"/>
    <property type="match status" value="1"/>
</dbReference>
<keyword evidence="2" id="KW-0813">Transport</keyword>
<sequence>LSKHFGTQKAVDNLSFEAHPGQILGFLGPNGAGKTTTMKMLCCYTEPTEGTASVEGYDVKTSPLLVRKQIGYLPEHNPLYEEISLIKELGKEKTVIFSSHIMQEVQALCDRVVIINNGNLVADESIDTLRNRMEGNRSVRVEFAQK</sequence>
<dbReference type="EMBL" id="LR931022">
    <property type="protein sequence ID" value="CAD7255522.1"/>
    <property type="molecule type" value="Genomic_DNA"/>
</dbReference>
<organism evidence="6">
    <name type="scientific">Darwinula stevensoni</name>
    <dbReference type="NCBI Taxonomy" id="69355"/>
    <lineage>
        <taxon>Eukaryota</taxon>
        <taxon>Metazoa</taxon>
        <taxon>Ecdysozoa</taxon>
        <taxon>Arthropoda</taxon>
        <taxon>Crustacea</taxon>
        <taxon>Oligostraca</taxon>
        <taxon>Ostracoda</taxon>
        <taxon>Podocopa</taxon>
        <taxon>Podocopida</taxon>
        <taxon>Darwinulocopina</taxon>
        <taxon>Darwinuloidea</taxon>
        <taxon>Darwinulidae</taxon>
        <taxon>Darwinula</taxon>
    </lineage>
</organism>